<feature type="domain" description="CMP/dCMP-type deaminase" evidence="15">
    <location>
        <begin position="8"/>
        <end position="130"/>
    </location>
</feature>
<dbReference type="EC" id="1.1.1.193" evidence="11"/>
<dbReference type="InterPro" id="IPR002125">
    <property type="entry name" value="CMP_dCMP_dom"/>
</dbReference>
<evidence type="ECO:0000256" key="3">
    <source>
        <dbReference type="ARBA" id="ARBA00004910"/>
    </source>
</evidence>
<feature type="binding site" evidence="13">
    <location>
        <position position="212"/>
    </location>
    <ligand>
        <name>substrate</name>
    </ligand>
</feature>
<name>A0A0A2B5B6_PROMR</name>
<feature type="binding site" evidence="13">
    <location>
        <position position="208"/>
    </location>
    <ligand>
        <name>NADP(+)</name>
        <dbReference type="ChEBI" id="CHEBI:58349"/>
    </ligand>
</feature>
<evidence type="ECO:0000256" key="9">
    <source>
        <dbReference type="ARBA" id="ARBA00049861"/>
    </source>
</evidence>
<evidence type="ECO:0000259" key="15">
    <source>
        <dbReference type="PROSITE" id="PS51747"/>
    </source>
</evidence>
<comment type="pathway">
    <text evidence="3 11">Cofactor biosynthesis; riboflavin biosynthesis; 5-amino-6-(D-ribitylamino)uracil from GTP: step 3/4.</text>
</comment>
<dbReference type="Pfam" id="PF01872">
    <property type="entry name" value="RibD_C"/>
    <property type="match status" value="1"/>
</dbReference>
<feature type="binding site" evidence="13">
    <location>
        <position position="178"/>
    </location>
    <ligand>
        <name>NADP(+)</name>
        <dbReference type="ChEBI" id="CHEBI:58349"/>
    </ligand>
</feature>
<dbReference type="UniPathway" id="UPA00275">
    <property type="reaction ID" value="UER00401"/>
</dbReference>
<dbReference type="CDD" id="cd01284">
    <property type="entry name" value="Riboflavin_deaminase-reductase"/>
    <property type="match status" value="1"/>
</dbReference>
<dbReference type="InterPro" id="IPR004794">
    <property type="entry name" value="Eubact_RibD"/>
</dbReference>
<dbReference type="PROSITE" id="PS51747">
    <property type="entry name" value="CYT_DCMP_DEAMINASES_2"/>
    <property type="match status" value="1"/>
</dbReference>
<feature type="binding site" evidence="14">
    <location>
        <position position="58"/>
    </location>
    <ligand>
        <name>Zn(2+)</name>
        <dbReference type="ChEBI" id="CHEBI:29105"/>
        <note>catalytic</note>
    </ligand>
</feature>
<dbReference type="InterPro" id="IPR002734">
    <property type="entry name" value="RibDG_C"/>
</dbReference>
<comment type="caution">
    <text evidence="16">The sequence shown here is derived from an EMBL/GenBank/DDBJ whole genome shotgun (WGS) entry which is preliminary data.</text>
</comment>
<keyword evidence="11 14" id="KW-0479">Metal-binding</keyword>
<evidence type="ECO:0000256" key="5">
    <source>
        <dbReference type="ARBA" id="ARBA00007417"/>
    </source>
</evidence>
<comment type="cofactor">
    <cofactor evidence="11 14">
        <name>Zn(2+)</name>
        <dbReference type="ChEBI" id="CHEBI:29105"/>
    </cofactor>
    <text evidence="11 14">Binds 1 zinc ion.</text>
</comment>
<dbReference type="EC" id="3.5.4.26" evidence="11"/>
<comment type="similarity">
    <text evidence="5 11">In the C-terminal section; belongs to the HTP reductase family.</text>
</comment>
<comment type="catalytic activity">
    <reaction evidence="9 11">
        <text>5-amino-6-(5-phospho-D-ribitylamino)uracil + NADP(+) = 5-amino-6-(5-phospho-D-ribosylamino)uracil + NADPH + H(+)</text>
        <dbReference type="Rhea" id="RHEA:17845"/>
        <dbReference type="ChEBI" id="CHEBI:15378"/>
        <dbReference type="ChEBI" id="CHEBI:57783"/>
        <dbReference type="ChEBI" id="CHEBI:58349"/>
        <dbReference type="ChEBI" id="CHEBI:58421"/>
        <dbReference type="ChEBI" id="CHEBI:58453"/>
        <dbReference type="EC" id="1.1.1.193"/>
    </reaction>
</comment>
<feature type="binding site" evidence="13">
    <location>
        <position position="162"/>
    </location>
    <ligand>
        <name>NADP(+)</name>
        <dbReference type="ChEBI" id="CHEBI:58349"/>
    </ligand>
</feature>
<feature type="binding site" evidence="14">
    <location>
        <position position="83"/>
    </location>
    <ligand>
        <name>Zn(2+)</name>
        <dbReference type="ChEBI" id="CHEBI:29105"/>
        <note>catalytic</note>
    </ligand>
</feature>
<evidence type="ECO:0000256" key="1">
    <source>
        <dbReference type="ARBA" id="ARBA00002151"/>
    </source>
</evidence>
<keyword evidence="11 14" id="KW-0862">Zinc</keyword>
<comment type="similarity">
    <text evidence="4 11">In the N-terminal section; belongs to the cytidine and deoxycytidylate deaminase family.</text>
</comment>
<keyword evidence="8" id="KW-0511">Multifunctional enzyme</keyword>
<feature type="binding site" evidence="14">
    <location>
        <position position="92"/>
    </location>
    <ligand>
        <name>Zn(2+)</name>
        <dbReference type="ChEBI" id="CHEBI:29105"/>
        <note>catalytic</note>
    </ligand>
</feature>
<evidence type="ECO:0000256" key="6">
    <source>
        <dbReference type="ARBA" id="ARBA00022857"/>
    </source>
</evidence>
<dbReference type="Proteomes" id="UP000030345">
    <property type="component" value="Unassembled WGS sequence"/>
</dbReference>
<comment type="function">
    <text evidence="1 11">Converts 2,5-diamino-6-(ribosylamino)-4(3h)-pyrimidinone 5'-phosphate into 5-amino-6-(ribosylamino)-2,4(1h,3h)-pyrimidinedione 5'-phosphate.</text>
</comment>
<dbReference type="InterPro" id="IPR011549">
    <property type="entry name" value="RibD_C"/>
</dbReference>
<evidence type="ECO:0000256" key="4">
    <source>
        <dbReference type="ARBA" id="ARBA00005259"/>
    </source>
</evidence>
<dbReference type="PIRSF" id="PIRSF006769">
    <property type="entry name" value="RibD"/>
    <property type="match status" value="1"/>
</dbReference>
<dbReference type="PANTHER" id="PTHR38011:SF7">
    <property type="entry name" value="2,5-DIAMINO-6-RIBOSYLAMINO-4(3H)-PYRIMIDINONE 5'-PHOSPHATE REDUCTASE"/>
    <property type="match status" value="1"/>
</dbReference>
<evidence type="ECO:0000256" key="11">
    <source>
        <dbReference type="PIRNR" id="PIRNR006769"/>
    </source>
</evidence>
<feature type="binding site" evidence="13">
    <location>
        <position position="215"/>
    </location>
    <ligand>
        <name>substrate</name>
    </ligand>
</feature>
<evidence type="ECO:0000256" key="7">
    <source>
        <dbReference type="ARBA" id="ARBA00023002"/>
    </source>
</evidence>
<dbReference type="SUPFAM" id="SSF53927">
    <property type="entry name" value="Cytidine deaminase-like"/>
    <property type="match status" value="1"/>
</dbReference>
<evidence type="ECO:0000256" key="12">
    <source>
        <dbReference type="PIRSR" id="PIRSR006769-1"/>
    </source>
</evidence>
<dbReference type="NCBIfam" id="TIGR00227">
    <property type="entry name" value="ribD_Cterm"/>
    <property type="match status" value="1"/>
</dbReference>
<dbReference type="InterPro" id="IPR024072">
    <property type="entry name" value="DHFR-like_dom_sf"/>
</dbReference>
<keyword evidence="7 11" id="KW-0560">Oxidoreductase</keyword>
<evidence type="ECO:0000256" key="10">
    <source>
        <dbReference type="ARBA" id="ARBA00049886"/>
    </source>
</evidence>
<feature type="binding site" evidence="13">
    <location>
        <position position="192"/>
    </location>
    <ligand>
        <name>substrate</name>
    </ligand>
</feature>
<keyword evidence="6 11" id="KW-0521">NADP</keyword>
<dbReference type="STRING" id="59926.EV02_1709"/>
<dbReference type="GO" id="GO:0008703">
    <property type="term" value="F:5-amino-6-(5-phosphoribosylamino)uracil reductase activity"/>
    <property type="evidence" value="ECO:0007669"/>
    <property type="project" value="UniProtKB-EC"/>
</dbReference>
<evidence type="ECO:0000256" key="13">
    <source>
        <dbReference type="PIRSR" id="PIRSR006769-2"/>
    </source>
</evidence>
<accession>A0A0A2B5B6</accession>
<feature type="binding site" evidence="13">
    <location>
        <begin position="298"/>
        <end position="304"/>
    </location>
    <ligand>
        <name>NADP(+)</name>
        <dbReference type="ChEBI" id="CHEBI:58349"/>
    </ligand>
</feature>
<dbReference type="GO" id="GO:0050661">
    <property type="term" value="F:NADP binding"/>
    <property type="evidence" value="ECO:0007669"/>
    <property type="project" value="InterPro"/>
</dbReference>
<comment type="pathway">
    <text evidence="2 11">Cofactor biosynthesis; riboflavin biosynthesis; 5-amino-6-(D-ribitylamino)uracil from GTP: step 2/4.</text>
</comment>
<feature type="binding site" evidence="13">
    <location>
        <position position="176"/>
    </location>
    <ligand>
        <name>substrate</name>
    </ligand>
</feature>
<feature type="binding site" evidence="13">
    <location>
        <position position="296"/>
    </location>
    <ligand>
        <name>substrate</name>
    </ligand>
</feature>
<dbReference type="Pfam" id="PF00383">
    <property type="entry name" value="dCMP_cyt_deam_1"/>
    <property type="match status" value="1"/>
</dbReference>
<evidence type="ECO:0000256" key="8">
    <source>
        <dbReference type="ARBA" id="ARBA00023268"/>
    </source>
</evidence>
<feature type="active site" description="Proton donor" evidence="12">
    <location>
        <position position="60"/>
    </location>
</feature>
<keyword evidence="11" id="KW-0686">Riboflavin biosynthesis</keyword>
<comment type="catalytic activity">
    <reaction evidence="10 11">
        <text>2,5-diamino-6-hydroxy-4-(5-phosphoribosylamino)-pyrimidine + H2O + H(+) = 5-amino-6-(5-phospho-D-ribosylamino)uracil + NH4(+)</text>
        <dbReference type="Rhea" id="RHEA:21868"/>
        <dbReference type="ChEBI" id="CHEBI:15377"/>
        <dbReference type="ChEBI" id="CHEBI:15378"/>
        <dbReference type="ChEBI" id="CHEBI:28938"/>
        <dbReference type="ChEBI" id="CHEBI:58453"/>
        <dbReference type="ChEBI" id="CHEBI:58614"/>
        <dbReference type="EC" id="3.5.4.26"/>
    </reaction>
</comment>
<feature type="binding site" evidence="13">
    <location>
        <position position="204"/>
    </location>
    <ligand>
        <name>NADP(+)</name>
        <dbReference type="ChEBI" id="CHEBI:58349"/>
    </ligand>
</feature>
<dbReference type="Gene3D" id="3.40.140.10">
    <property type="entry name" value="Cytidine Deaminase, domain 2"/>
    <property type="match status" value="1"/>
</dbReference>
<dbReference type="NCBIfam" id="TIGR00326">
    <property type="entry name" value="eubact_ribD"/>
    <property type="match status" value="1"/>
</dbReference>
<gene>
    <name evidence="16" type="ORF">EV02_1709</name>
</gene>
<dbReference type="GO" id="GO:0009231">
    <property type="term" value="P:riboflavin biosynthetic process"/>
    <property type="evidence" value="ECO:0007669"/>
    <property type="project" value="UniProtKB-UniPathway"/>
</dbReference>
<dbReference type="AlphaFoldDB" id="A0A0A2B5B6"/>
<evidence type="ECO:0000313" key="17">
    <source>
        <dbReference type="Proteomes" id="UP000030345"/>
    </source>
</evidence>
<proteinExistence type="inferred from homology"/>
<protein>
    <recommendedName>
        <fullName evidence="11">Riboflavin biosynthesis protein RibD</fullName>
    </recommendedName>
    <domain>
        <recommendedName>
            <fullName evidence="11">Diaminohydroxyphosphoribosylaminopyrimidine deaminase</fullName>
            <shortName evidence="11">DRAP deaminase</shortName>
            <ecNumber evidence="11">3.5.4.26</ecNumber>
        </recommendedName>
        <alternativeName>
            <fullName evidence="11">Riboflavin-specific deaminase</fullName>
        </alternativeName>
    </domain>
    <domain>
        <recommendedName>
            <fullName evidence="11">5-amino-6-(5-phosphoribosylamino)uracil reductase</fullName>
            <ecNumber evidence="11">1.1.1.193</ecNumber>
        </recommendedName>
        <alternativeName>
            <fullName evidence="11">HTP reductase</fullName>
        </alternativeName>
    </domain>
</protein>
<evidence type="ECO:0000313" key="16">
    <source>
        <dbReference type="EMBL" id="KGG09031.1"/>
    </source>
</evidence>
<organism evidence="16 17">
    <name type="scientific">Prochlorococcus marinus str. SB</name>
    <dbReference type="NCBI Taxonomy" id="59926"/>
    <lineage>
        <taxon>Bacteria</taxon>
        <taxon>Bacillati</taxon>
        <taxon>Cyanobacteriota</taxon>
        <taxon>Cyanophyceae</taxon>
        <taxon>Synechococcales</taxon>
        <taxon>Prochlorococcaceae</taxon>
        <taxon>Prochlorococcus</taxon>
    </lineage>
</organism>
<keyword evidence="11 16" id="KW-0378">Hydrolase</keyword>
<dbReference type="GO" id="GO:0046872">
    <property type="term" value="F:metal ion binding"/>
    <property type="evidence" value="ECO:0007669"/>
    <property type="project" value="UniProtKB-KW"/>
</dbReference>
<dbReference type="Gene3D" id="3.40.430.10">
    <property type="entry name" value="Dihydrofolate Reductase, subunit A"/>
    <property type="match status" value="1"/>
</dbReference>
<dbReference type="InterPro" id="IPR016193">
    <property type="entry name" value="Cytidine_deaminase-like"/>
</dbReference>
<dbReference type="SUPFAM" id="SSF53597">
    <property type="entry name" value="Dihydrofolate reductase-like"/>
    <property type="match status" value="1"/>
</dbReference>
<dbReference type="EMBL" id="JNAS01000002">
    <property type="protein sequence ID" value="KGG09031.1"/>
    <property type="molecule type" value="Genomic_DNA"/>
</dbReference>
<evidence type="ECO:0000256" key="2">
    <source>
        <dbReference type="ARBA" id="ARBA00004882"/>
    </source>
</evidence>
<dbReference type="InterPro" id="IPR050765">
    <property type="entry name" value="Riboflavin_Biosynth_HTPR"/>
</dbReference>
<reference evidence="17" key="1">
    <citation type="journal article" date="2014" name="Sci. Data">
        <title>Genomes of diverse isolates of the marine cyanobacterium Prochlorococcus.</title>
        <authorList>
            <person name="Biller S."/>
            <person name="Berube P."/>
            <person name="Thompson J."/>
            <person name="Kelly L."/>
            <person name="Roggensack S."/>
            <person name="Awad L."/>
            <person name="Roache-Johnson K."/>
            <person name="Ding H."/>
            <person name="Giovannoni S.J."/>
            <person name="Moore L.R."/>
            <person name="Chisholm S.W."/>
        </authorList>
    </citation>
    <scope>NUCLEOTIDE SEQUENCE [LARGE SCALE GENOMIC DNA]</scope>
    <source>
        <strain evidence="17">SB</strain>
    </source>
</reference>
<dbReference type="GO" id="GO:0008835">
    <property type="term" value="F:diaminohydroxyphosphoribosylaminopyrimidine deaminase activity"/>
    <property type="evidence" value="ECO:0007669"/>
    <property type="project" value="UniProtKB-EC"/>
</dbReference>
<evidence type="ECO:0000256" key="14">
    <source>
        <dbReference type="PIRSR" id="PIRSR006769-3"/>
    </source>
</evidence>
<dbReference type="eggNOG" id="COG1985">
    <property type="taxonomic scope" value="Bacteria"/>
</dbReference>
<dbReference type="eggNOG" id="COG0117">
    <property type="taxonomic scope" value="Bacteria"/>
</dbReference>
<sequence>MEMTDKNVSHTKWMKRAIFLASLGKNTTSPNPRVGAVIIDKNGNLISEGFHFKAGMPHAEAMAFNNLKKDARGGSIYVNLEPCCHQGRTPPCVDKVISSGIKKAYISIEDPDIRVAGKGIKLLKEAGIQVHLGLCKKESLDLNRAFIHRNITKKAFGVFKWAMSIDGRIALKNGKSKWITNEESRALVHSFRSEFDAIIIGGNTLRRDNPLLTSRGSKNPEPLRVVFTKSLDLPTKSNLWDCNKAKTLLIYDSSTANESYLSRIPKCVDVEKVSSDNPELISKILAKRGCNKVLWECGPRLATAAIKSNCIQEFITFIAPKILGGENSMNPFGDFKFEDMHEIIKLSDSQFSLIGSDICIKSSFKN</sequence>
<dbReference type="PANTHER" id="PTHR38011">
    <property type="entry name" value="DIHYDROFOLATE REDUCTASE FAMILY PROTEIN (AFU_ORTHOLOGUE AFUA_8G06820)"/>
    <property type="match status" value="1"/>
</dbReference>